<keyword evidence="3 12" id="KW-0444">Lipid biosynthesis</keyword>
<dbReference type="SUPFAM" id="SSF56024">
    <property type="entry name" value="Phospholipase D/nuclease"/>
    <property type="match status" value="2"/>
</dbReference>
<dbReference type="HAMAP" id="MF_01916">
    <property type="entry name" value="Cardiolipin_synth_Cls"/>
    <property type="match status" value="1"/>
</dbReference>
<dbReference type="CDD" id="cd09112">
    <property type="entry name" value="PLDc_CLS_2"/>
    <property type="match status" value="1"/>
</dbReference>
<evidence type="ECO:0000256" key="10">
    <source>
        <dbReference type="ARBA" id="ARBA00023209"/>
    </source>
</evidence>
<evidence type="ECO:0000256" key="7">
    <source>
        <dbReference type="ARBA" id="ARBA00022989"/>
    </source>
</evidence>
<keyword evidence="5 12" id="KW-0812">Transmembrane</keyword>
<evidence type="ECO:0000256" key="2">
    <source>
        <dbReference type="ARBA" id="ARBA00022475"/>
    </source>
</evidence>
<feature type="active site" evidence="12">
    <location>
        <position position="231"/>
    </location>
</feature>
<dbReference type="RefSeq" id="WP_009318862.1">
    <property type="nucleotide sequence ID" value="NZ_AP028032.1"/>
</dbReference>
<dbReference type="GO" id="GO:0008808">
    <property type="term" value="F:cardiolipin synthase activity"/>
    <property type="evidence" value="ECO:0007669"/>
    <property type="project" value="UniProtKB-UniRule"/>
</dbReference>
<dbReference type="EC" id="2.7.8.-" evidence="12 13"/>
<keyword evidence="9 12" id="KW-0472">Membrane</keyword>
<keyword evidence="11 12" id="KW-1208">Phospholipid metabolism</keyword>
<dbReference type="PANTHER" id="PTHR21248">
    <property type="entry name" value="CARDIOLIPIN SYNTHASE"/>
    <property type="match status" value="1"/>
</dbReference>
<comment type="subcellular location">
    <subcellularLocation>
        <location evidence="1 12">Cell membrane</location>
        <topology evidence="1 12">Multi-pass membrane protein</topology>
    </subcellularLocation>
</comment>
<name>A0A354M4M9_9BACT</name>
<dbReference type="InterPro" id="IPR001736">
    <property type="entry name" value="PLipase_D/transphosphatidylase"/>
</dbReference>
<dbReference type="SMART" id="SM00155">
    <property type="entry name" value="PLDc"/>
    <property type="match status" value="2"/>
</dbReference>
<evidence type="ECO:0000256" key="3">
    <source>
        <dbReference type="ARBA" id="ARBA00022516"/>
    </source>
</evidence>
<dbReference type="Proteomes" id="UP000262954">
    <property type="component" value="Unassembled WGS sequence"/>
</dbReference>
<dbReference type="EMBL" id="DNWC01000140">
    <property type="protein sequence ID" value="HBJ09468.1"/>
    <property type="molecule type" value="Genomic_DNA"/>
</dbReference>
<evidence type="ECO:0000256" key="8">
    <source>
        <dbReference type="ARBA" id="ARBA00023098"/>
    </source>
</evidence>
<evidence type="ECO:0000313" key="15">
    <source>
        <dbReference type="EMBL" id="HBJ09468.1"/>
    </source>
</evidence>
<dbReference type="CDD" id="cd09110">
    <property type="entry name" value="PLDc_CLS_1"/>
    <property type="match status" value="1"/>
</dbReference>
<evidence type="ECO:0000256" key="13">
    <source>
        <dbReference type="NCBIfam" id="TIGR04265"/>
    </source>
</evidence>
<dbReference type="PROSITE" id="PS50035">
    <property type="entry name" value="PLD"/>
    <property type="match status" value="2"/>
</dbReference>
<comment type="catalytic activity">
    <reaction evidence="12">
        <text>2 a 1,2-diacyl-sn-glycero-3-phospho-(1'-sn-glycerol) = a cardiolipin + glycerol</text>
        <dbReference type="Rhea" id="RHEA:31451"/>
        <dbReference type="ChEBI" id="CHEBI:17754"/>
        <dbReference type="ChEBI" id="CHEBI:62237"/>
        <dbReference type="ChEBI" id="CHEBI:64716"/>
    </reaction>
</comment>
<feature type="active site" evidence="12">
    <location>
        <position position="224"/>
    </location>
</feature>
<comment type="caution">
    <text evidence="15">The sequence shown here is derived from an EMBL/GenBank/DDBJ whole genome shotgun (WGS) entry which is preliminary data.</text>
</comment>
<feature type="domain" description="PLD phosphodiesterase" evidence="14">
    <location>
        <begin position="219"/>
        <end position="246"/>
    </location>
</feature>
<keyword evidence="7 12" id="KW-1133">Transmembrane helix</keyword>
<keyword evidence="4 12" id="KW-0808">Transferase</keyword>
<dbReference type="GeneID" id="92928253"/>
<feature type="transmembrane region" description="Helical" evidence="12">
    <location>
        <begin position="44"/>
        <end position="64"/>
    </location>
</feature>
<accession>A0A354M4M9</accession>
<organism evidence="15 16">
    <name type="scientific">Coprobacter fastidiosus</name>
    <dbReference type="NCBI Taxonomy" id="1099853"/>
    <lineage>
        <taxon>Bacteria</taxon>
        <taxon>Pseudomonadati</taxon>
        <taxon>Bacteroidota</taxon>
        <taxon>Bacteroidia</taxon>
        <taxon>Bacteroidales</taxon>
        <taxon>Barnesiellaceae</taxon>
        <taxon>Coprobacter</taxon>
    </lineage>
</organism>
<gene>
    <name evidence="15" type="primary">cls</name>
    <name evidence="15" type="ORF">DDY73_10745</name>
</gene>
<keyword evidence="2 12" id="KW-1003">Cell membrane</keyword>
<dbReference type="FunFam" id="3.30.870.10:FF:000014">
    <property type="entry name" value="Cardiolipin synthase"/>
    <property type="match status" value="1"/>
</dbReference>
<dbReference type="Pfam" id="PF13396">
    <property type="entry name" value="PLDc_N"/>
    <property type="match status" value="1"/>
</dbReference>
<dbReference type="InterPro" id="IPR030874">
    <property type="entry name" value="Cardiolipin_synth_Firmi"/>
</dbReference>
<feature type="active site" evidence="12">
    <location>
        <position position="401"/>
    </location>
</feature>
<feature type="active site" evidence="12">
    <location>
        <position position="406"/>
    </location>
</feature>
<dbReference type="AlphaFoldDB" id="A0A354M4M9"/>
<dbReference type="InterPro" id="IPR022924">
    <property type="entry name" value="Cardiolipin_synthase"/>
</dbReference>
<dbReference type="Pfam" id="PF13091">
    <property type="entry name" value="PLDc_2"/>
    <property type="match status" value="2"/>
</dbReference>
<feature type="transmembrane region" description="Helical" evidence="12">
    <location>
        <begin position="12"/>
        <end position="32"/>
    </location>
</feature>
<evidence type="ECO:0000313" key="16">
    <source>
        <dbReference type="Proteomes" id="UP000262954"/>
    </source>
</evidence>
<evidence type="ECO:0000256" key="9">
    <source>
        <dbReference type="ARBA" id="ARBA00023136"/>
    </source>
</evidence>
<dbReference type="InterPro" id="IPR025202">
    <property type="entry name" value="PLD-like_dom"/>
</dbReference>
<evidence type="ECO:0000256" key="12">
    <source>
        <dbReference type="HAMAP-Rule" id="MF_01916"/>
    </source>
</evidence>
<keyword evidence="8 12" id="KW-0443">Lipid metabolism</keyword>
<evidence type="ECO:0000256" key="5">
    <source>
        <dbReference type="ARBA" id="ARBA00022692"/>
    </source>
</evidence>
<feature type="active site" evidence="12">
    <location>
        <position position="226"/>
    </location>
</feature>
<proteinExistence type="inferred from homology"/>
<evidence type="ECO:0000256" key="6">
    <source>
        <dbReference type="ARBA" id="ARBA00022737"/>
    </source>
</evidence>
<dbReference type="PANTHER" id="PTHR21248:SF22">
    <property type="entry name" value="PHOSPHOLIPASE D"/>
    <property type="match status" value="1"/>
</dbReference>
<dbReference type="InterPro" id="IPR027379">
    <property type="entry name" value="CLS_N"/>
</dbReference>
<sequence>MLYLNIIQNIDQWVYNSLYVIYLITIIGTILVIISENRNPVKSIAWIVVLLFLPIVGIVFYFFFGQEYRRQHMISRKGKRKLQQLTEDPDVDLQEMPLSEESKQQIRLAYTLGKSGLHPGNEVTVFTNGKDKFASLIEDIKNAQTFIHLQYYIFANDRLGNTIKQLLIDKVKEGVIVRVIYDDVGCWKVKQHFFDEMEAAGVDVRPFLKVTFPQLANKLNYRNHRKIVIIDGKIGYVGGMNIADRYQDGVAWGIWRDTHIRITGPAVYGLQTAFSIDWSFTTRELLSDNIYFPPVPRTGNINVQILTSGPIGEWKGISLSFLKAISNAKQHIYIQTPYFLPTESLMKALQVAALSKVDVRLMLPEKSDSPILQLASHSYLTSMLKAGIKIYFYQNGFLHAKSITIDNEFSTIGSTNLDFRSFDHNFEINAFMYSKELTTQMKNIFLDDQKKCRRITLNLWKKRPLWHKICESVVRLLSPVL</sequence>
<dbReference type="GO" id="GO:0005886">
    <property type="term" value="C:plasma membrane"/>
    <property type="evidence" value="ECO:0007669"/>
    <property type="project" value="UniProtKB-SubCell"/>
</dbReference>
<keyword evidence="6" id="KW-0677">Repeat</keyword>
<keyword evidence="10 12" id="KW-0594">Phospholipid biosynthesis</keyword>
<dbReference type="GO" id="GO:0032049">
    <property type="term" value="P:cardiolipin biosynthetic process"/>
    <property type="evidence" value="ECO:0007669"/>
    <property type="project" value="UniProtKB-UniRule"/>
</dbReference>
<feature type="domain" description="PLD phosphodiesterase" evidence="14">
    <location>
        <begin position="394"/>
        <end position="421"/>
    </location>
</feature>
<dbReference type="Gene3D" id="3.30.870.10">
    <property type="entry name" value="Endonuclease Chain A"/>
    <property type="match status" value="2"/>
</dbReference>
<dbReference type="NCBIfam" id="TIGR04265">
    <property type="entry name" value="bac_cardiolipin"/>
    <property type="match status" value="1"/>
</dbReference>
<comment type="similarity">
    <text evidence="12">Belongs to the phospholipase D family. Cardiolipin synthase subfamily.</text>
</comment>
<evidence type="ECO:0000259" key="14">
    <source>
        <dbReference type="PROSITE" id="PS50035"/>
    </source>
</evidence>
<evidence type="ECO:0000256" key="4">
    <source>
        <dbReference type="ARBA" id="ARBA00022679"/>
    </source>
</evidence>
<evidence type="ECO:0000256" key="11">
    <source>
        <dbReference type="ARBA" id="ARBA00023264"/>
    </source>
</evidence>
<protein>
    <recommendedName>
        <fullName evidence="12 13">Cardiolipin synthase</fullName>
        <shortName evidence="12">CL synthase</shortName>
        <ecNumber evidence="12 13">2.7.8.-</ecNumber>
    </recommendedName>
</protein>
<reference evidence="15 16" key="1">
    <citation type="journal article" date="2018" name="Nat. Biotechnol.">
        <title>A standardized bacterial taxonomy based on genome phylogeny substantially revises the tree of life.</title>
        <authorList>
            <person name="Parks D.H."/>
            <person name="Chuvochina M."/>
            <person name="Waite D.W."/>
            <person name="Rinke C."/>
            <person name="Skarshewski A."/>
            <person name="Chaumeil P.A."/>
            <person name="Hugenholtz P."/>
        </authorList>
    </citation>
    <scope>NUCLEOTIDE SEQUENCE [LARGE SCALE GENOMIC DNA]</scope>
    <source>
        <strain evidence="15">UBA11482</strain>
    </source>
</reference>
<evidence type="ECO:0000256" key="1">
    <source>
        <dbReference type="ARBA" id="ARBA00004651"/>
    </source>
</evidence>
<comment type="function">
    <text evidence="12">Catalyzes the reversible phosphatidyl group transfer from one phosphatidylglycerol molecule to another to form cardiolipin (CL) (diphosphatidylglycerol) and glycerol.</text>
</comment>
<feature type="active site" evidence="12">
    <location>
        <position position="399"/>
    </location>
</feature>